<dbReference type="EMBL" id="CP012036">
    <property type="protein sequence ID" value="ALF53507.1"/>
    <property type="molecule type" value="Genomic_DNA"/>
</dbReference>
<dbReference type="Pfam" id="PF14219">
    <property type="entry name" value="DUF4328"/>
    <property type="match status" value="1"/>
</dbReference>
<feature type="domain" description="DUF4328" evidence="2">
    <location>
        <begin position="52"/>
        <end position="110"/>
    </location>
</feature>
<reference evidence="3 4" key="2">
    <citation type="journal article" date="2016" name="Genome Announc.">
        <title>Draft Genome Sequence of the N2-Fixing Cyanobacterium Nostoc piscinale CENA21, Isolated from the Brazilian Amazon Floodplain.</title>
        <authorList>
            <person name="Leao T."/>
            <person name="Guimaraes P.I."/>
            <person name="de Melo A.G."/>
            <person name="Ramos R.T."/>
            <person name="Leao P.N."/>
            <person name="Silva A."/>
            <person name="Fiore M.F."/>
            <person name="Schneider M.P."/>
        </authorList>
    </citation>
    <scope>NUCLEOTIDE SEQUENCE [LARGE SCALE GENOMIC DNA]</scope>
    <source>
        <strain evidence="3 4">CENA21</strain>
    </source>
</reference>
<dbReference type="OrthoDB" id="485492at2"/>
<dbReference type="KEGG" id="npz:ACX27_12720"/>
<sequence>MTNFNAAGSLKSAAIGKFLVRVLWVVVGVGIVSTLFSLLAVIAQPVYQILASLDGVVSIVALLTSVASIIIFLIWLHRIHTDLKNLFQEYPITPGGAIARFLIPIYSLWGIANTLSTFADKFKPEGGDLTSAGEQVRSLIAPLYSFMIGSRAVNRVVFEAYKHPEDKFLPVWLLLSCFLDLGFTIVLLQLIKTMRTAVTQKAKRTVA</sequence>
<dbReference type="Proteomes" id="UP000062645">
    <property type="component" value="Chromosome"/>
</dbReference>
<dbReference type="AlphaFoldDB" id="A0A0M3V5E0"/>
<dbReference type="RefSeq" id="WP_062292853.1">
    <property type="nucleotide sequence ID" value="NZ_CP012036.1"/>
</dbReference>
<keyword evidence="1" id="KW-0472">Membrane</keyword>
<evidence type="ECO:0000313" key="4">
    <source>
        <dbReference type="Proteomes" id="UP000062645"/>
    </source>
</evidence>
<feature type="transmembrane region" description="Helical" evidence="1">
    <location>
        <begin position="171"/>
        <end position="191"/>
    </location>
</feature>
<dbReference type="STRING" id="224013.ACX27_12720"/>
<evidence type="ECO:0000259" key="2">
    <source>
        <dbReference type="Pfam" id="PF14219"/>
    </source>
</evidence>
<name>A0A0M3V5E0_9NOSO</name>
<gene>
    <name evidence="3" type="ORF">ACX27_12720</name>
</gene>
<keyword evidence="4" id="KW-1185">Reference proteome</keyword>
<dbReference type="InterPro" id="IPR025565">
    <property type="entry name" value="DUF4328"/>
</dbReference>
<evidence type="ECO:0000313" key="3">
    <source>
        <dbReference type="EMBL" id="ALF53507.1"/>
    </source>
</evidence>
<dbReference type="PATRIC" id="fig|224013.5.peg.3083"/>
<keyword evidence="1" id="KW-0812">Transmembrane</keyword>
<organism evidence="3 4">
    <name type="scientific">Nostoc piscinale CENA21</name>
    <dbReference type="NCBI Taxonomy" id="224013"/>
    <lineage>
        <taxon>Bacteria</taxon>
        <taxon>Bacillati</taxon>
        <taxon>Cyanobacteriota</taxon>
        <taxon>Cyanophyceae</taxon>
        <taxon>Nostocales</taxon>
        <taxon>Nostocaceae</taxon>
        <taxon>Nostoc</taxon>
    </lineage>
</organism>
<protein>
    <recommendedName>
        <fullName evidence="2">DUF4328 domain-containing protein</fullName>
    </recommendedName>
</protein>
<proteinExistence type="predicted"/>
<feature type="transmembrane region" description="Helical" evidence="1">
    <location>
        <begin position="18"/>
        <end position="43"/>
    </location>
</feature>
<feature type="transmembrane region" description="Helical" evidence="1">
    <location>
        <begin position="97"/>
        <end position="119"/>
    </location>
</feature>
<feature type="transmembrane region" description="Helical" evidence="1">
    <location>
        <begin position="55"/>
        <end position="76"/>
    </location>
</feature>
<reference evidence="4" key="1">
    <citation type="submission" date="2015-07" db="EMBL/GenBank/DDBJ databases">
        <title>Genome Of Nitrogen-Fixing Cyanobacterium Nostoc piscinale CENA21 From Solimoes/Amazon River Floodplain Sediments And Comparative Genomics To Uncover Biosynthetic Natural Products Potential.</title>
        <authorList>
            <person name="Leao T.F."/>
            <person name="Leao P.N."/>
            <person name="Guimaraes P.I."/>
            <person name="de Melo A.G.C."/>
            <person name="Ramos R.T.J."/>
            <person name="Silva A."/>
            <person name="Fiore M.F."/>
            <person name="Schneider M.P.C."/>
        </authorList>
    </citation>
    <scope>NUCLEOTIDE SEQUENCE [LARGE SCALE GENOMIC DNA]</scope>
    <source>
        <strain evidence="4">CENA21</strain>
    </source>
</reference>
<keyword evidence="1" id="KW-1133">Transmembrane helix</keyword>
<accession>A0A0M3V5E0</accession>
<evidence type="ECO:0000256" key="1">
    <source>
        <dbReference type="SAM" id="Phobius"/>
    </source>
</evidence>